<gene>
    <name evidence="3" type="ORF">GGQ61_004122</name>
</gene>
<keyword evidence="2" id="KW-0812">Transmembrane</keyword>
<evidence type="ECO:0000313" key="4">
    <source>
        <dbReference type="Proteomes" id="UP000530564"/>
    </source>
</evidence>
<organism evidence="3 4">
    <name type="scientific">Phenylobacterium haematophilum</name>
    <dbReference type="NCBI Taxonomy" id="98513"/>
    <lineage>
        <taxon>Bacteria</taxon>
        <taxon>Pseudomonadati</taxon>
        <taxon>Pseudomonadota</taxon>
        <taxon>Alphaproteobacteria</taxon>
        <taxon>Caulobacterales</taxon>
        <taxon>Caulobacteraceae</taxon>
        <taxon>Phenylobacterium</taxon>
    </lineage>
</organism>
<evidence type="ECO:0000256" key="1">
    <source>
        <dbReference type="SAM" id="MobiDB-lite"/>
    </source>
</evidence>
<comment type="caution">
    <text evidence="3">The sequence shown here is derived from an EMBL/GenBank/DDBJ whole genome shotgun (WGS) entry which is preliminary data.</text>
</comment>
<dbReference type="EMBL" id="JACIDK010000010">
    <property type="protein sequence ID" value="MBB3893378.1"/>
    <property type="molecule type" value="Genomic_DNA"/>
</dbReference>
<name>A0A840A4T9_9CAUL</name>
<accession>A0A840A4T9</accession>
<evidence type="ECO:0000313" key="3">
    <source>
        <dbReference type="EMBL" id="MBB3893378.1"/>
    </source>
</evidence>
<proteinExistence type="predicted"/>
<dbReference type="AlphaFoldDB" id="A0A840A4T9"/>
<keyword evidence="2" id="KW-1133">Transmembrane helix</keyword>
<dbReference type="Proteomes" id="UP000530564">
    <property type="component" value="Unassembled WGS sequence"/>
</dbReference>
<evidence type="ECO:0000256" key="2">
    <source>
        <dbReference type="SAM" id="Phobius"/>
    </source>
</evidence>
<feature type="region of interest" description="Disordered" evidence="1">
    <location>
        <begin position="1"/>
        <end position="26"/>
    </location>
</feature>
<reference evidence="3 4" key="1">
    <citation type="submission" date="2020-08" db="EMBL/GenBank/DDBJ databases">
        <title>Genomic Encyclopedia of Type Strains, Phase IV (KMG-IV): sequencing the most valuable type-strain genomes for metagenomic binning, comparative biology and taxonomic classification.</title>
        <authorList>
            <person name="Goeker M."/>
        </authorList>
    </citation>
    <scope>NUCLEOTIDE SEQUENCE [LARGE SCALE GENOMIC DNA]</scope>
    <source>
        <strain evidence="3 4">DSM 21793</strain>
    </source>
</reference>
<sequence length="52" mass="5433">MANNPDTNPAGDGETIRAEDASAGQKTGHMRWVLAISAMLAIAALLVVWLAL</sequence>
<keyword evidence="2" id="KW-0472">Membrane</keyword>
<feature type="transmembrane region" description="Helical" evidence="2">
    <location>
        <begin position="32"/>
        <end position="51"/>
    </location>
</feature>
<protein>
    <submittedName>
        <fullName evidence="3">Uncharacterized protein</fullName>
    </submittedName>
</protein>
<keyword evidence="4" id="KW-1185">Reference proteome</keyword>